<evidence type="ECO:0000256" key="14">
    <source>
        <dbReference type="PIRSR" id="PIRSR606262-3"/>
    </source>
</evidence>
<organism evidence="17 18">
    <name type="scientific">candidate division LCP-89 bacterium B3_LCP</name>
    <dbReference type="NCBI Taxonomy" id="2012998"/>
    <lineage>
        <taxon>Bacteria</taxon>
        <taxon>Pseudomonadati</taxon>
        <taxon>Bacteria division LCP-89</taxon>
    </lineage>
</organism>
<dbReference type="NCBIfam" id="NF004064">
    <property type="entry name" value="PRK05578.1"/>
    <property type="match status" value="1"/>
</dbReference>
<dbReference type="GO" id="GO:0005829">
    <property type="term" value="C:cytosol"/>
    <property type="evidence" value="ECO:0007669"/>
    <property type="project" value="TreeGrafter"/>
</dbReference>
<feature type="active site" description="Proton donor" evidence="12">
    <location>
        <position position="53"/>
    </location>
</feature>
<sequence>MAFLIKAAKVAKKFARAKYSKFEVGAALQTKDGQVFVGCNVESSSYGLTVCAERVALFKALSEGADDFLRLAIVTNSKTPTSPCGACRQLLFDYAPGIEIILAGNDGEPIIINSEELYPRPFGDHDL</sequence>
<dbReference type="AlphaFoldDB" id="A0A532UYW7"/>
<evidence type="ECO:0000256" key="6">
    <source>
        <dbReference type="ARBA" id="ARBA00022723"/>
    </source>
</evidence>
<evidence type="ECO:0000256" key="5">
    <source>
        <dbReference type="ARBA" id="ARBA00018266"/>
    </source>
</evidence>
<dbReference type="GO" id="GO:0008270">
    <property type="term" value="F:zinc ion binding"/>
    <property type="evidence" value="ECO:0007669"/>
    <property type="project" value="UniProtKB-UniRule"/>
</dbReference>
<reference evidence="17 18" key="1">
    <citation type="submission" date="2017-06" db="EMBL/GenBank/DDBJ databases">
        <title>Novel microbial phyla capable of carbon fixation and sulfur reduction in deep-sea sediments.</title>
        <authorList>
            <person name="Huang J."/>
            <person name="Baker B."/>
            <person name="Wang Y."/>
        </authorList>
    </citation>
    <scope>NUCLEOTIDE SEQUENCE [LARGE SCALE GENOMIC DNA]</scope>
    <source>
        <strain evidence="17">B3_LCP</strain>
    </source>
</reference>
<feature type="binding site" evidence="14">
    <location>
        <position position="51"/>
    </location>
    <ligand>
        <name>Zn(2+)</name>
        <dbReference type="ChEBI" id="CHEBI:29105"/>
        <note>catalytic</note>
    </ligand>
</feature>
<dbReference type="EMBL" id="NJBN01000006">
    <property type="protein sequence ID" value="TKJ40140.1"/>
    <property type="molecule type" value="Genomic_DNA"/>
</dbReference>
<feature type="domain" description="CMP/dCMP-type deaminase" evidence="16">
    <location>
        <begin position="1"/>
        <end position="125"/>
    </location>
</feature>
<feature type="binding site" evidence="13">
    <location>
        <begin position="40"/>
        <end position="46"/>
    </location>
    <ligand>
        <name>substrate</name>
    </ligand>
</feature>
<evidence type="ECO:0000256" key="13">
    <source>
        <dbReference type="PIRSR" id="PIRSR606262-2"/>
    </source>
</evidence>
<evidence type="ECO:0000256" key="8">
    <source>
        <dbReference type="ARBA" id="ARBA00022833"/>
    </source>
</evidence>
<name>A0A532UYW7_UNCL8</name>
<dbReference type="Proteomes" id="UP000319619">
    <property type="component" value="Unassembled WGS sequence"/>
</dbReference>
<comment type="catalytic activity">
    <reaction evidence="11 15">
        <text>cytidine + H2O + H(+) = uridine + NH4(+)</text>
        <dbReference type="Rhea" id="RHEA:16069"/>
        <dbReference type="ChEBI" id="CHEBI:15377"/>
        <dbReference type="ChEBI" id="CHEBI:15378"/>
        <dbReference type="ChEBI" id="CHEBI:16704"/>
        <dbReference type="ChEBI" id="CHEBI:17562"/>
        <dbReference type="ChEBI" id="CHEBI:28938"/>
        <dbReference type="EC" id="3.5.4.5"/>
    </reaction>
</comment>
<dbReference type="PANTHER" id="PTHR11644">
    <property type="entry name" value="CYTIDINE DEAMINASE"/>
    <property type="match status" value="1"/>
</dbReference>
<evidence type="ECO:0000256" key="3">
    <source>
        <dbReference type="ARBA" id="ARBA00006576"/>
    </source>
</evidence>
<evidence type="ECO:0000313" key="17">
    <source>
        <dbReference type="EMBL" id="TKJ40140.1"/>
    </source>
</evidence>
<dbReference type="PROSITE" id="PS00903">
    <property type="entry name" value="CYT_DCMP_DEAMINASES_1"/>
    <property type="match status" value="1"/>
</dbReference>
<comment type="similarity">
    <text evidence="3 15">Belongs to the cytidine and deoxycytidylate deaminase family.</text>
</comment>
<dbReference type="FunFam" id="3.40.140.10:FF:000008">
    <property type="entry name" value="Cytidine deaminase"/>
    <property type="match status" value="1"/>
</dbReference>
<dbReference type="SUPFAM" id="SSF53927">
    <property type="entry name" value="Cytidine deaminase-like"/>
    <property type="match status" value="1"/>
</dbReference>
<feature type="binding site" evidence="14">
    <location>
        <position position="84"/>
    </location>
    <ligand>
        <name>Zn(2+)</name>
        <dbReference type="ChEBI" id="CHEBI:29105"/>
        <note>catalytic</note>
    </ligand>
</feature>
<evidence type="ECO:0000259" key="16">
    <source>
        <dbReference type="PROSITE" id="PS51747"/>
    </source>
</evidence>
<feature type="binding site" evidence="14">
    <location>
        <position position="87"/>
    </location>
    <ligand>
        <name>Zn(2+)</name>
        <dbReference type="ChEBI" id="CHEBI:29105"/>
        <note>catalytic</note>
    </ligand>
</feature>
<evidence type="ECO:0000256" key="11">
    <source>
        <dbReference type="ARBA" id="ARBA00049558"/>
    </source>
</evidence>
<evidence type="ECO:0000256" key="4">
    <source>
        <dbReference type="ARBA" id="ARBA00012783"/>
    </source>
</evidence>
<dbReference type="Pfam" id="PF00383">
    <property type="entry name" value="dCMP_cyt_deam_1"/>
    <property type="match status" value="1"/>
</dbReference>
<dbReference type="EC" id="3.5.4.5" evidence="4 15"/>
<evidence type="ECO:0000313" key="18">
    <source>
        <dbReference type="Proteomes" id="UP000319619"/>
    </source>
</evidence>
<keyword evidence="7 15" id="KW-0378">Hydrolase</keyword>
<comment type="function">
    <text evidence="2 15">This enzyme scavenges exogenous and endogenous cytidine and 2'-deoxycytidine for UMP synthesis.</text>
</comment>
<keyword evidence="8 14" id="KW-0862">Zinc</keyword>
<dbReference type="NCBIfam" id="TIGR01354">
    <property type="entry name" value="cyt_deam_tetra"/>
    <property type="match status" value="1"/>
</dbReference>
<dbReference type="GO" id="GO:0072527">
    <property type="term" value="P:pyrimidine-containing compound metabolic process"/>
    <property type="evidence" value="ECO:0007669"/>
    <property type="project" value="UniProtKB-ARBA"/>
</dbReference>
<evidence type="ECO:0000256" key="12">
    <source>
        <dbReference type="PIRSR" id="PIRSR606262-1"/>
    </source>
</evidence>
<comment type="cofactor">
    <cofactor evidence="1 14 15">
        <name>Zn(2+)</name>
        <dbReference type="ChEBI" id="CHEBI:29105"/>
    </cofactor>
</comment>
<gene>
    <name evidence="17" type="primary">cdd</name>
    <name evidence="17" type="ORF">CEE37_10260</name>
</gene>
<proteinExistence type="inferred from homology"/>
<dbReference type="InterPro" id="IPR016192">
    <property type="entry name" value="APOBEC/CMP_deaminase_Zn-bd"/>
</dbReference>
<dbReference type="InterPro" id="IPR006262">
    <property type="entry name" value="Cyt_deam_tetra"/>
</dbReference>
<evidence type="ECO:0000256" key="2">
    <source>
        <dbReference type="ARBA" id="ARBA00003949"/>
    </source>
</evidence>
<protein>
    <recommendedName>
        <fullName evidence="5 15">Cytidine deaminase</fullName>
        <ecNumber evidence="4 15">3.5.4.5</ecNumber>
    </recommendedName>
    <alternativeName>
        <fullName evidence="9 15">Cytidine aminohydrolase</fullName>
    </alternativeName>
</protein>
<dbReference type="GO" id="GO:0004126">
    <property type="term" value="F:cytidine deaminase activity"/>
    <property type="evidence" value="ECO:0007669"/>
    <property type="project" value="UniProtKB-UniRule"/>
</dbReference>
<dbReference type="GO" id="GO:0042802">
    <property type="term" value="F:identical protein binding"/>
    <property type="evidence" value="ECO:0007669"/>
    <property type="project" value="UniProtKB-ARBA"/>
</dbReference>
<evidence type="ECO:0000256" key="15">
    <source>
        <dbReference type="RuleBase" id="RU364006"/>
    </source>
</evidence>
<dbReference type="InterPro" id="IPR002125">
    <property type="entry name" value="CMP_dCMP_dom"/>
</dbReference>
<accession>A0A532UYW7</accession>
<dbReference type="InterPro" id="IPR016193">
    <property type="entry name" value="Cytidine_deaminase-like"/>
</dbReference>
<evidence type="ECO:0000256" key="7">
    <source>
        <dbReference type="ARBA" id="ARBA00022801"/>
    </source>
</evidence>
<comment type="caution">
    <text evidence="17">The sequence shown here is derived from an EMBL/GenBank/DDBJ whole genome shotgun (WGS) entry which is preliminary data.</text>
</comment>
<dbReference type="CDD" id="cd01283">
    <property type="entry name" value="cytidine_deaminase"/>
    <property type="match status" value="1"/>
</dbReference>
<dbReference type="GO" id="GO:0055086">
    <property type="term" value="P:nucleobase-containing small molecule metabolic process"/>
    <property type="evidence" value="ECO:0007669"/>
    <property type="project" value="UniProtKB-ARBA"/>
</dbReference>
<evidence type="ECO:0000256" key="9">
    <source>
        <dbReference type="ARBA" id="ARBA00032005"/>
    </source>
</evidence>
<dbReference type="PROSITE" id="PS51747">
    <property type="entry name" value="CYT_DCMP_DEAMINASES_2"/>
    <property type="match status" value="1"/>
</dbReference>
<dbReference type="InterPro" id="IPR050202">
    <property type="entry name" value="Cyt/Deoxycyt_deaminase"/>
</dbReference>
<evidence type="ECO:0000256" key="10">
    <source>
        <dbReference type="ARBA" id="ARBA00049252"/>
    </source>
</evidence>
<evidence type="ECO:0000256" key="1">
    <source>
        <dbReference type="ARBA" id="ARBA00001947"/>
    </source>
</evidence>
<keyword evidence="6 14" id="KW-0479">Metal-binding</keyword>
<comment type="catalytic activity">
    <reaction evidence="10 15">
        <text>2'-deoxycytidine + H2O + H(+) = 2'-deoxyuridine + NH4(+)</text>
        <dbReference type="Rhea" id="RHEA:13433"/>
        <dbReference type="ChEBI" id="CHEBI:15377"/>
        <dbReference type="ChEBI" id="CHEBI:15378"/>
        <dbReference type="ChEBI" id="CHEBI:15698"/>
        <dbReference type="ChEBI" id="CHEBI:16450"/>
        <dbReference type="ChEBI" id="CHEBI:28938"/>
        <dbReference type="EC" id="3.5.4.5"/>
    </reaction>
</comment>
<dbReference type="PANTHER" id="PTHR11644:SF2">
    <property type="entry name" value="CYTIDINE DEAMINASE"/>
    <property type="match status" value="1"/>
</dbReference>
<dbReference type="Gene3D" id="3.40.140.10">
    <property type="entry name" value="Cytidine Deaminase, domain 2"/>
    <property type="match status" value="1"/>
</dbReference>